<protein>
    <submittedName>
        <fullName evidence="1">Capsid and scaffold protein</fullName>
    </submittedName>
</protein>
<gene>
    <name evidence="1" type="ORF">vBKpnF48_111</name>
</gene>
<dbReference type="Proteomes" id="UP000240294">
    <property type="component" value="Genome"/>
</dbReference>
<reference evidence="2" key="1">
    <citation type="submission" date="2018-01" db="EMBL/GenBank/DDBJ databases">
        <title>Direct submission.</title>
        <authorList>
            <person name="Ciacci N."/>
        </authorList>
    </citation>
    <scope>NUCLEOTIDE SEQUENCE [LARGE SCALE GENOMIC DNA]</scope>
</reference>
<organism evidence="1 2">
    <name type="scientific">Klebsiella phage vB_Kpn_F48</name>
    <dbReference type="NCBI Taxonomy" id="2070028"/>
    <lineage>
        <taxon>Viruses</taxon>
        <taxon>Duplodnaviria</taxon>
        <taxon>Heunggongvirae</taxon>
        <taxon>Uroviricota</taxon>
        <taxon>Caudoviricetes</taxon>
        <taxon>Marfavirus</taxon>
        <taxon>Marfavirus F48</taxon>
    </lineage>
</organism>
<accession>A0A2I6UFP6</accession>
<evidence type="ECO:0000313" key="2">
    <source>
        <dbReference type="Proteomes" id="UP000240294"/>
    </source>
</evidence>
<name>A0A2I6UFP6_9CAUD</name>
<sequence length="78" mass="8427">MAYVNIKTFDHTVAGGEVKGTEVSVDFKVYSNPHRIADARYQTFPSEKPAYSTVIDDAAAWATANAKMFEAVPADSGV</sequence>
<dbReference type="Pfam" id="PF16855">
    <property type="entry name" value="Soc"/>
    <property type="match status" value="1"/>
</dbReference>
<dbReference type="InterPro" id="IPR031743">
    <property type="entry name" value="Soc"/>
</dbReference>
<dbReference type="GO" id="GO:0019028">
    <property type="term" value="C:viral capsid"/>
    <property type="evidence" value="ECO:0007669"/>
    <property type="project" value="InterPro"/>
</dbReference>
<dbReference type="EMBL" id="MG746602">
    <property type="protein sequence ID" value="AUO78736.1"/>
    <property type="molecule type" value="Genomic_DNA"/>
</dbReference>
<dbReference type="InterPro" id="IPR038151">
    <property type="entry name" value="Soc_sf"/>
</dbReference>
<dbReference type="Gene3D" id="3.90.930.20">
    <property type="entry name" value="Small outer capsid protein Soc"/>
    <property type="match status" value="1"/>
</dbReference>
<keyword evidence="2" id="KW-1185">Reference proteome</keyword>
<proteinExistence type="predicted"/>
<evidence type="ECO:0000313" key="1">
    <source>
        <dbReference type="EMBL" id="AUO78736.1"/>
    </source>
</evidence>